<comment type="subcellular location">
    <subcellularLocation>
        <location evidence="1">Endomembrane system</location>
        <topology evidence="1">Multi-pass membrane protein</topology>
    </subcellularLocation>
</comment>
<dbReference type="InterPro" id="IPR023299">
    <property type="entry name" value="ATPase_P-typ_cyto_dom_N"/>
</dbReference>
<evidence type="ECO:0000256" key="12">
    <source>
        <dbReference type="ARBA" id="ARBA00022989"/>
    </source>
</evidence>
<dbReference type="SUPFAM" id="SSF81653">
    <property type="entry name" value="Calcium ATPase, transduction domain A"/>
    <property type="match status" value="1"/>
</dbReference>
<dbReference type="GO" id="GO:0016887">
    <property type="term" value="F:ATP hydrolysis activity"/>
    <property type="evidence" value="ECO:0007669"/>
    <property type="project" value="InterPro"/>
</dbReference>
<keyword evidence="5 17" id="KW-0812">Transmembrane</keyword>
<dbReference type="PRINTS" id="PR00119">
    <property type="entry name" value="CATATPASE"/>
</dbReference>
<evidence type="ECO:0000256" key="7">
    <source>
        <dbReference type="ARBA" id="ARBA00022741"/>
    </source>
</evidence>
<dbReference type="OrthoDB" id="3352408at2759"/>
<keyword evidence="13" id="KW-0406">Ion transport</keyword>
<gene>
    <name evidence="21" type="ORF">BJ554DRAFT_806</name>
</gene>
<evidence type="ECO:0000256" key="1">
    <source>
        <dbReference type="ARBA" id="ARBA00004127"/>
    </source>
</evidence>
<keyword evidence="14 17" id="KW-0472">Membrane</keyword>
<evidence type="ECO:0000256" key="2">
    <source>
        <dbReference type="ARBA" id="ARBA00012790"/>
    </source>
</evidence>
<evidence type="ECO:0000256" key="6">
    <source>
        <dbReference type="ARBA" id="ARBA00022723"/>
    </source>
</evidence>
<organism evidence="21 22">
    <name type="scientific">Olpidium bornovanus</name>
    <dbReference type="NCBI Taxonomy" id="278681"/>
    <lineage>
        <taxon>Eukaryota</taxon>
        <taxon>Fungi</taxon>
        <taxon>Fungi incertae sedis</taxon>
        <taxon>Olpidiomycota</taxon>
        <taxon>Olpidiomycotina</taxon>
        <taxon>Olpidiomycetes</taxon>
        <taxon>Olpidiales</taxon>
        <taxon>Olpidiaceae</taxon>
        <taxon>Olpidium</taxon>
    </lineage>
</organism>
<proteinExistence type="predicted"/>
<evidence type="ECO:0000259" key="19">
    <source>
        <dbReference type="Pfam" id="PF00689"/>
    </source>
</evidence>
<evidence type="ECO:0000256" key="13">
    <source>
        <dbReference type="ARBA" id="ARBA00023065"/>
    </source>
</evidence>
<name>A0A8H7ZTD5_9FUNG</name>
<feature type="region of interest" description="Disordered" evidence="16">
    <location>
        <begin position="1"/>
        <end position="138"/>
    </location>
</feature>
<dbReference type="SUPFAM" id="SSF56784">
    <property type="entry name" value="HAD-like"/>
    <property type="match status" value="1"/>
</dbReference>
<dbReference type="InterPro" id="IPR044492">
    <property type="entry name" value="P_typ_ATPase_HD_dom"/>
</dbReference>
<evidence type="ECO:0000256" key="15">
    <source>
        <dbReference type="ARBA" id="ARBA00067965"/>
    </source>
</evidence>
<keyword evidence="4" id="KW-0109">Calcium transport</keyword>
<dbReference type="AlphaFoldDB" id="A0A8H7ZTD5"/>
<dbReference type="PANTHER" id="PTHR24093:SF369">
    <property type="entry name" value="CALCIUM-TRANSPORTING ATPASE"/>
    <property type="match status" value="1"/>
</dbReference>
<feature type="compositionally biased region" description="Polar residues" evidence="16">
    <location>
        <begin position="115"/>
        <end position="127"/>
    </location>
</feature>
<dbReference type="Proteomes" id="UP000673691">
    <property type="component" value="Unassembled WGS sequence"/>
</dbReference>
<keyword evidence="10" id="KW-0460">Magnesium</keyword>
<dbReference type="EC" id="7.2.2.10" evidence="2"/>
<protein>
    <recommendedName>
        <fullName evidence="15">Calcium-transporting ATPase 2</fullName>
        <ecNumber evidence="2">7.2.2.10</ecNumber>
    </recommendedName>
</protein>
<evidence type="ECO:0000256" key="4">
    <source>
        <dbReference type="ARBA" id="ARBA00022568"/>
    </source>
</evidence>
<dbReference type="InterPro" id="IPR008250">
    <property type="entry name" value="ATPase_P-typ_transduc_dom_A_sf"/>
</dbReference>
<feature type="domain" description="Cation-transporting P-type ATPase N-terminal" evidence="20">
    <location>
        <begin position="277"/>
        <end position="322"/>
    </location>
</feature>
<feature type="non-terminal residue" evidence="21">
    <location>
        <position position="1133"/>
    </location>
</feature>
<dbReference type="Pfam" id="PF13246">
    <property type="entry name" value="Cation_ATPase"/>
    <property type="match status" value="1"/>
</dbReference>
<dbReference type="Pfam" id="PF00122">
    <property type="entry name" value="E1-E2_ATPase"/>
    <property type="match status" value="1"/>
</dbReference>
<dbReference type="InterPro" id="IPR018303">
    <property type="entry name" value="ATPase_P-typ_P_site"/>
</dbReference>
<feature type="domain" description="Cation-transporting P-type ATPase C-terminal" evidence="19">
    <location>
        <begin position="966"/>
        <end position="1132"/>
    </location>
</feature>
<dbReference type="InterPro" id="IPR006408">
    <property type="entry name" value="P-type_ATPase_IIB"/>
</dbReference>
<evidence type="ECO:0000313" key="22">
    <source>
        <dbReference type="Proteomes" id="UP000673691"/>
    </source>
</evidence>
<dbReference type="Gene3D" id="3.40.50.1000">
    <property type="entry name" value="HAD superfamily/HAD-like"/>
    <property type="match status" value="1"/>
</dbReference>
<dbReference type="PRINTS" id="PR00120">
    <property type="entry name" value="HATPASE"/>
</dbReference>
<dbReference type="EMBL" id="JAEFCI010007765">
    <property type="protein sequence ID" value="KAG5458884.1"/>
    <property type="molecule type" value="Genomic_DNA"/>
</dbReference>
<dbReference type="SFLD" id="SFLDS00003">
    <property type="entry name" value="Haloacid_Dehalogenase"/>
    <property type="match status" value="1"/>
</dbReference>
<evidence type="ECO:0000256" key="3">
    <source>
        <dbReference type="ARBA" id="ARBA00022448"/>
    </source>
</evidence>
<keyword evidence="3" id="KW-0813">Transport</keyword>
<keyword evidence="11" id="KW-1278">Translocase</keyword>
<evidence type="ECO:0000313" key="21">
    <source>
        <dbReference type="EMBL" id="KAG5458884.1"/>
    </source>
</evidence>
<dbReference type="NCBIfam" id="TIGR01517">
    <property type="entry name" value="ATPase-IIB_Ca"/>
    <property type="match status" value="1"/>
</dbReference>
<dbReference type="FunFam" id="3.40.50.1000:FF:000018">
    <property type="entry name" value="Calcium-transporting ATPase"/>
    <property type="match status" value="1"/>
</dbReference>
<dbReference type="Pfam" id="PF00690">
    <property type="entry name" value="Cation_ATPase_N"/>
    <property type="match status" value="1"/>
</dbReference>
<keyword evidence="9" id="KW-0067">ATP-binding</keyword>
<dbReference type="PROSITE" id="PS00154">
    <property type="entry name" value="ATPASE_E1_E2"/>
    <property type="match status" value="1"/>
</dbReference>
<dbReference type="GO" id="GO:0005886">
    <property type="term" value="C:plasma membrane"/>
    <property type="evidence" value="ECO:0007669"/>
    <property type="project" value="TreeGrafter"/>
</dbReference>
<keyword evidence="22" id="KW-1185">Reference proteome</keyword>
<feature type="transmembrane region" description="Helical" evidence="17">
    <location>
        <begin position="1094"/>
        <end position="1117"/>
    </location>
</feature>
<dbReference type="InterPro" id="IPR001757">
    <property type="entry name" value="P_typ_ATPase"/>
</dbReference>
<dbReference type="GO" id="GO:0012505">
    <property type="term" value="C:endomembrane system"/>
    <property type="evidence" value="ECO:0007669"/>
    <property type="project" value="UniProtKB-SubCell"/>
</dbReference>
<sequence>MSRHDESNLPNAVQDDDQDQAPRDDAQQPRIHFQGGAPSSPIPVHLPPLKGGARQHPSGPTNDPGATLPKTSRPPGAAVPGSESHSPPQAAGGAARASAPAATSDGVNSRRGSVAFSSISGESQRSDPSAPLRPFSPNRRAGIAREVLNSIKHHGSAFRRQQRQPDGQEISAQHTAPSVVFGVTADDLSALVSFDHRDGEALEKQLAMLAAAPFNGICGLAEALRTDPVFGLPLASEVPTRSLQGMKELSLSSGILNVSPVDGGGATTTVTQLLDVAYAEERRAAFGINLIPAPPSETILQMVWGTIVEDPILKILIAGATVTLIVGIATSPEHGWVDGFAILVAVVIVLTVTAGNDYSKEKKFKKLLLLSSDKKTKRELNNLPARPHFQIVRGGRRDQISSWDLLAGDLVELAIGDEIPADGIYVRGNRLVVDESPLTGESIPVSEGTAEMLVTGVGPRSTGGKIQELLSETQKEETPLQLKLKDVAVLIGKVGFPAGIATFIALIIRWAINLGTGRVVWETMRLKELIDFFVVAVTVVVVAVPEGLPLAVTISLAFSMFKMVSERCFVRHLAASETMGQATCICTDKTGTLTENRMTVVKVLAGDFHFAGEGAGTHIDSQFTSDTFPASVRDLLCESICLNSSCFLKYVAGKTVFVGSPTEGALLLFSEKLGVEYQRARDSVKTIPSASIAFDSGRKRMSTTVRPVACAPEGPSEYRLYVKGASEIVFALCKRIIVAADPLQVRALTEEDTQRIHQTIKDWAAEGLRTIVTAYKNMDQYKTDEDMDFDLTFISLMGVKDPVRAEVPDAVARCQRAGIVVRMVTGDNILTASKIARECGILNEFGAALEGPVFRAMSPRERADVIPRLQVLARSSPHDKLILVHALRSMGEVVAVTGDGTNDAPALKEADVGFAMGISGTQIAMNACDIILLDDNFATIFLQFQLSVNLVAISITFVGSVAIGESPLSAVELLWVNLIMDTLGALALASEEPDPDILVKTPHSRSEKLINKNMFIFIAAQTTYQMAALLTLLGAGNDIVPVTEGKFAGEEDMDRRLRSLIFSTFVFLQVVNEFCARHLYHQLNPFAGITRSRLFTAIMVFILLIQVLMVQFASGFVGSMELDWQEWLCCAFI</sequence>
<keyword evidence="8" id="KW-0106">Calcium</keyword>
<evidence type="ECO:0000256" key="16">
    <source>
        <dbReference type="SAM" id="MobiDB-lite"/>
    </source>
</evidence>
<evidence type="ECO:0000256" key="17">
    <source>
        <dbReference type="SAM" id="Phobius"/>
    </source>
</evidence>
<dbReference type="GO" id="GO:0005388">
    <property type="term" value="F:P-type calcium transporter activity"/>
    <property type="evidence" value="ECO:0007669"/>
    <property type="project" value="UniProtKB-EC"/>
</dbReference>
<dbReference type="SFLD" id="SFLDF00027">
    <property type="entry name" value="p-type_atpase"/>
    <property type="match status" value="1"/>
</dbReference>
<dbReference type="InterPro" id="IPR023298">
    <property type="entry name" value="ATPase_P-typ_TM_dom_sf"/>
</dbReference>
<dbReference type="InterPro" id="IPR059000">
    <property type="entry name" value="ATPase_P-type_domA"/>
</dbReference>
<dbReference type="Pfam" id="PF00689">
    <property type="entry name" value="Cation_ATPase_C"/>
    <property type="match status" value="1"/>
</dbReference>
<dbReference type="SUPFAM" id="SSF81665">
    <property type="entry name" value="Calcium ATPase, transmembrane domain M"/>
    <property type="match status" value="1"/>
</dbReference>
<dbReference type="Gene3D" id="1.20.1110.10">
    <property type="entry name" value="Calcium-transporting ATPase, transmembrane domain"/>
    <property type="match status" value="2"/>
</dbReference>
<feature type="transmembrane region" description="Helical" evidence="17">
    <location>
        <begin position="532"/>
        <end position="561"/>
    </location>
</feature>
<keyword evidence="12 17" id="KW-1133">Transmembrane helix</keyword>
<feature type="compositionally biased region" description="Low complexity" evidence="16">
    <location>
        <begin position="86"/>
        <end position="106"/>
    </location>
</feature>
<dbReference type="Gene3D" id="3.40.1110.10">
    <property type="entry name" value="Calcium-transporting ATPase, cytoplasmic domain N"/>
    <property type="match status" value="1"/>
</dbReference>
<keyword evidence="7" id="KW-0547">Nucleotide-binding</keyword>
<dbReference type="InterPro" id="IPR036412">
    <property type="entry name" value="HAD-like_sf"/>
</dbReference>
<evidence type="ECO:0000256" key="8">
    <source>
        <dbReference type="ARBA" id="ARBA00022837"/>
    </source>
</evidence>
<keyword evidence="6" id="KW-0479">Metal-binding</keyword>
<dbReference type="GO" id="GO:0046872">
    <property type="term" value="F:metal ion binding"/>
    <property type="evidence" value="ECO:0007669"/>
    <property type="project" value="UniProtKB-KW"/>
</dbReference>
<feature type="transmembrane region" description="Helical" evidence="17">
    <location>
        <begin position="487"/>
        <end position="512"/>
    </location>
</feature>
<evidence type="ECO:0000259" key="20">
    <source>
        <dbReference type="Pfam" id="PF00690"/>
    </source>
</evidence>
<evidence type="ECO:0000259" key="18">
    <source>
        <dbReference type="Pfam" id="PF00122"/>
    </source>
</evidence>
<dbReference type="SUPFAM" id="SSF81660">
    <property type="entry name" value="Metal cation-transporting ATPase, ATP-binding domain N"/>
    <property type="match status" value="1"/>
</dbReference>
<dbReference type="PANTHER" id="PTHR24093">
    <property type="entry name" value="CATION TRANSPORTING ATPASE"/>
    <property type="match status" value="1"/>
</dbReference>
<dbReference type="GO" id="GO:0006874">
    <property type="term" value="P:intracellular calcium ion homeostasis"/>
    <property type="evidence" value="ECO:0007669"/>
    <property type="project" value="TreeGrafter"/>
</dbReference>
<evidence type="ECO:0000256" key="14">
    <source>
        <dbReference type="ARBA" id="ARBA00023136"/>
    </source>
</evidence>
<comment type="caution">
    <text evidence="21">The sequence shown here is derived from an EMBL/GenBank/DDBJ whole genome shotgun (WGS) entry which is preliminary data.</text>
</comment>
<feature type="domain" description="P-type ATPase A" evidence="18">
    <location>
        <begin position="388"/>
        <end position="456"/>
    </location>
</feature>
<dbReference type="NCBIfam" id="TIGR01494">
    <property type="entry name" value="ATPase_P-type"/>
    <property type="match status" value="2"/>
</dbReference>
<accession>A0A8H7ZTD5</accession>
<dbReference type="GO" id="GO:0005524">
    <property type="term" value="F:ATP binding"/>
    <property type="evidence" value="ECO:0007669"/>
    <property type="project" value="UniProtKB-KW"/>
</dbReference>
<dbReference type="SFLD" id="SFLDG00002">
    <property type="entry name" value="C1.7:_P-type_atpase_like"/>
    <property type="match status" value="1"/>
</dbReference>
<dbReference type="InterPro" id="IPR006068">
    <property type="entry name" value="ATPase_P-typ_cation-transptr_C"/>
</dbReference>
<dbReference type="InterPro" id="IPR023214">
    <property type="entry name" value="HAD_sf"/>
</dbReference>
<evidence type="ECO:0000256" key="9">
    <source>
        <dbReference type="ARBA" id="ARBA00022840"/>
    </source>
</evidence>
<reference evidence="21 22" key="1">
    <citation type="journal article" name="Sci. Rep.">
        <title>Genome-scale phylogenetic analyses confirm Olpidium as the closest living zoosporic fungus to the non-flagellated, terrestrial fungi.</title>
        <authorList>
            <person name="Chang Y."/>
            <person name="Rochon D."/>
            <person name="Sekimoto S."/>
            <person name="Wang Y."/>
            <person name="Chovatia M."/>
            <person name="Sandor L."/>
            <person name="Salamov A."/>
            <person name="Grigoriev I.V."/>
            <person name="Stajich J.E."/>
            <person name="Spatafora J.W."/>
        </authorList>
    </citation>
    <scope>NUCLEOTIDE SEQUENCE [LARGE SCALE GENOMIC DNA]</scope>
    <source>
        <strain evidence="21">S191</strain>
    </source>
</reference>
<dbReference type="InterPro" id="IPR004014">
    <property type="entry name" value="ATPase_P-typ_cation-transptr_N"/>
</dbReference>
<evidence type="ECO:0000256" key="5">
    <source>
        <dbReference type="ARBA" id="ARBA00022692"/>
    </source>
</evidence>
<dbReference type="Gene3D" id="2.70.150.10">
    <property type="entry name" value="Calcium-transporting ATPase, cytoplasmic transduction domain A"/>
    <property type="match status" value="2"/>
</dbReference>
<evidence type="ECO:0000256" key="10">
    <source>
        <dbReference type="ARBA" id="ARBA00022842"/>
    </source>
</evidence>
<evidence type="ECO:0000256" key="11">
    <source>
        <dbReference type="ARBA" id="ARBA00022967"/>
    </source>
</evidence>